<dbReference type="AlphaFoldDB" id="A0A9X2XYD8"/>
<dbReference type="Proteomes" id="UP001155483">
    <property type="component" value="Unassembled WGS sequence"/>
</dbReference>
<reference evidence="2" key="2">
    <citation type="submission" date="2023-04" db="EMBL/GenBank/DDBJ databases">
        <title>Paracnuella aquatica gen. nov., sp. nov., a member of the family Chitinophagaceae isolated from a hot spring.</title>
        <authorList>
            <person name="Wang C."/>
        </authorList>
    </citation>
    <scope>NUCLEOTIDE SEQUENCE</scope>
    <source>
        <strain evidence="2">LB-8</strain>
    </source>
</reference>
<keyword evidence="1" id="KW-0732">Signal</keyword>
<comment type="caution">
    <text evidence="2">The sequence shown here is derived from an EMBL/GenBank/DDBJ whole genome shotgun (WGS) entry which is preliminary data.</text>
</comment>
<protein>
    <submittedName>
        <fullName evidence="2">Uncharacterized protein</fullName>
    </submittedName>
</protein>
<evidence type="ECO:0000313" key="2">
    <source>
        <dbReference type="EMBL" id="MCU7551052.1"/>
    </source>
</evidence>
<organism evidence="2 3">
    <name type="scientific">Paraflavisolibacter caeni</name>
    <dbReference type="NCBI Taxonomy" id="2982496"/>
    <lineage>
        <taxon>Bacteria</taxon>
        <taxon>Pseudomonadati</taxon>
        <taxon>Bacteroidota</taxon>
        <taxon>Chitinophagia</taxon>
        <taxon>Chitinophagales</taxon>
        <taxon>Chitinophagaceae</taxon>
        <taxon>Paraflavisolibacter</taxon>
    </lineage>
</organism>
<keyword evidence="3" id="KW-1185">Reference proteome</keyword>
<dbReference type="RefSeq" id="WP_279298491.1">
    <property type="nucleotide sequence ID" value="NZ_JAOTIF010000017.1"/>
</dbReference>
<feature type="chain" id="PRO_5040854325" evidence="1">
    <location>
        <begin position="21"/>
        <end position="167"/>
    </location>
</feature>
<gene>
    <name evidence="2" type="ORF">OCK74_18175</name>
</gene>
<feature type="signal peptide" evidence="1">
    <location>
        <begin position="1"/>
        <end position="20"/>
    </location>
</feature>
<sequence>MKPYLILFVFSLCCAFSASSQNVIRVQECKSDVIKSQVDSLKSLYAKDGFTVLKEASITMESEYEMPVVVPLQQNGWYQFVFIGEPTSRLYEVRMYDWSEKQVVFQQKRWGDVDGNIISYSYQPKATGFHMMKPVQVNKKKKKDLCGYVMLLKRTQVPAQQQSQNTR</sequence>
<dbReference type="EMBL" id="JAOTIF010000017">
    <property type="protein sequence ID" value="MCU7551052.1"/>
    <property type="molecule type" value="Genomic_DNA"/>
</dbReference>
<evidence type="ECO:0000256" key="1">
    <source>
        <dbReference type="SAM" id="SignalP"/>
    </source>
</evidence>
<proteinExistence type="predicted"/>
<evidence type="ECO:0000313" key="3">
    <source>
        <dbReference type="Proteomes" id="UP001155483"/>
    </source>
</evidence>
<name>A0A9X2XYD8_9BACT</name>
<reference evidence="2" key="1">
    <citation type="submission" date="2022-09" db="EMBL/GenBank/DDBJ databases">
        <authorList>
            <person name="Yuan C."/>
            <person name="Ke Z."/>
        </authorList>
    </citation>
    <scope>NUCLEOTIDE SEQUENCE</scope>
    <source>
        <strain evidence="2">LB-8</strain>
    </source>
</reference>
<accession>A0A9X2XYD8</accession>